<feature type="compositionally biased region" description="Polar residues" evidence="1">
    <location>
        <begin position="291"/>
        <end position="310"/>
    </location>
</feature>
<evidence type="ECO:0000313" key="3">
    <source>
        <dbReference type="Proteomes" id="UP000019373"/>
    </source>
</evidence>
<feature type="compositionally biased region" description="Polar residues" evidence="1">
    <location>
        <begin position="66"/>
        <end position="82"/>
    </location>
</feature>
<dbReference type="GeneID" id="19240068"/>
<evidence type="ECO:0000256" key="1">
    <source>
        <dbReference type="SAM" id="MobiDB-lite"/>
    </source>
</evidence>
<dbReference type="AlphaFoldDB" id="U1GF92"/>
<sequence length="551" mass="60022">MGLRDRIQSAITGLPAPTESGYRRRPQAGPPAEVSRPGQRRASSATSTSNPRFRASRLAIEGDSGPSAQSRFRSGQPAIQKNSTSTSSSTSSSQQNGTTVSGANLASTRPPPRTTASTPVLPLTRISRSYGNNDKQESFSPNPSRRLALEGSGCTPDSCSTAASRITNRANLATTPKAKESEEGDQLAPLSEREIIDVSDETSLPRAVESAQGQIRDGVQQPVAQQATRTTIPSPPISMLQQKPPLTRTASSGRTGNPNPASTSTNPSKLGAPQPISQPPGRNQPPERMRTGSSGPPSMTKTSNGDTGQPQALYLGAFDMADADQSAQQRTPTTRGGPTQRGTRSRSSDLGQRRSSSRSSTSTHRTTVLGHGSWFPRPLLCRDGSFNSTHRPYYDSYWDSWGYHYPFDAPPWYPTRYVLPHLQTTFTEVSTNYFEHESPATPDLDTTRGSEVINRYYNGWRDAYTEALSGSCHAISAADRARILANRDGLRSRQDEAIRRLTDGDQAVVRETLDQVRVDRQMAVDMPLAQFRWATPWIKEVWVKEHGEIPG</sequence>
<feature type="region of interest" description="Disordered" evidence="1">
    <location>
        <begin position="1"/>
        <end position="311"/>
    </location>
</feature>
<reference evidence="3" key="1">
    <citation type="journal article" date="2014" name="BMC Genomics">
        <title>Genome characteristics reveal the impact of lichenization on lichen-forming fungus Endocarpon pusillum Hedwig (Verrucariales, Ascomycota).</title>
        <authorList>
            <person name="Wang Y.-Y."/>
            <person name="Liu B."/>
            <person name="Zhang X.-Y."/>
            <person name="Zhou Q.-M."/>
            <person name="Zhang T."/>
            <person name="Li H."/>
            <person name="Yu Y.-F."/>
            <person name="Zhang X.-L."/>
            <person name="Hao X.-Y."/>
            <person name="Wang M."/>
            <person name="Wang L."/>
            <person name="Wei J.-C."/>
        </authorList>
    </citation>
    <scope>NUCLEOTIDE SEQUENCE [LARGE SCALE GENOMIC DNA]</scope>
    <source>
        <strain evidence="3">Z07020 / HMAS-L-300199</strain>
    </source>
</reference>
<feature type="compositionally biased region" description="Polar residues" evidence="1">
    <location>
        <begin position="94"/>
        <end position="105"/>
    </location>
</feature>
<feature type="compositionally biased region" description="Polar residues" evidence="1">
    <location>
        <begin position="155"/>
        <end position="174"/>
    </location>
</feature>
<feature type="compositionally biased region" description="Low complexity" evidence="1">
    <location>
        <begin position="83"/>
        <end position="93"/>
    </location>
</feature>
<accession>U1GF92</accession>
<gene>
    <name evidence="2" type="ORF">EPUS_05115</name>
</gene>
<proteinExistence type="predicted"/>
<dbReference type="HOGENOM" id="CLU_494336_0_0_1"/>
<dbReference type="EMBL" id="KE721293">
    <property type="protein sequence ID" value="ERF70763.1"/>
    <property type="molecule type" value="Genomic_DNA"/>
</dbReference>
<evidence type="ECO:0000313" key="2">
    <source>
        <dbReference type="EMBL" id="ERF70763.1"/>
    </source>
</evidence>
<feature type="compositionally biased region" description="Polar residues" evidence="1">
    <location>
        <begin position="248"/>
        <end position="268"/>
    </location>
</feature>
<feature type="region of interest" description="Disordered" evidence="1">
    <location>
        <begin position="323"/>
        <end position="368"/>
    </location>
</feature>
<organism evidence="2 3">
    <name type="scientific">Endocarpon pusillum (strain Z07020 / HMAS-L-300199)</name>
    <name type="common">Lichen-forming fungus</name>
    <dbReference type="NCBI Taxonomy" id="1263415"/>
    <lineage>
        <taxon>Eukaryota</taxon>
        <taxon>Fungi</taxon>
        <taxon>Dikarya</taxon>
        <taxon>Ascomycota</taxon>
        <taxon>Pezizomycotina</taxon>
        <taxon>Eurotiomycetes</taxon>
        <taxon>Chaetothyriomycetidae</taxon>
        <taxon>Verrucariales</taxon>
        <taxon>Verrucariaceae</taxon>
        <taxon>Endocarpon</taxon>
    </lineage>
</organism>
<feature type="compositionally biased region" description="Polar residues" evidence="1">
    <location>
        <begin position="41"/>
        <end position="51"/>
    </location>
</feature>
<feature type="compositionally biased region" description="Low complexity" evidence="1">
    <location>
        <begin position="328"/>
        <end position="342"/>
    </location>
</feature>
<dbReference type="RefSeq" id="XP_007803629.1">
    <property type="nucleotide sequence ID" value="XM_007805438.1"/>
</dbReference>
<keyword evidence="3" id="KW-1185">Reference proteome</keyword>
<feature type="compositionally biased region" description="Low complexity" evidence="1">
    <location>
        <begin position="348"/>
        <end position="367"/>
    </location>
</feature>
<feature type="compositionally biased region" description="Polar residues" evidence="1">
    <location>
        <begin position="126"/>
        <end position="143"/>
    </location>
</feature>
<protein>
    <submittedName>
        <fullName evidence="2">Uncharacterized protein</fullName>
    </submittedName>
</protein>
<dbReference type="Proteomes" id="UP000019373">
    <property type="component" value="Unassembled WGS sequence"/>
</dbReference>
<feature type="compositionally biased region" description="Polar residues" evidence="1">
    <location>
        <begin position="222"/>
        <end position="232"/>
    </location>
</feature>
<dbReference type="OrthoDB" id="10336455at2759"/>
<name>U1GF92_ENDPU</name>